<dbReference type="GO" id="GO:0005085">
    <property type="term" value="F:guanyl-nucleotide exchange factor activity"/>
    <property type="evidence" value="ECO:0007669"/>
    <property type="project" value="TreeGrafter"/>
</dbReference>
<dbReference type="InterPro" id="IPR000511">
    <property type="entry name" value="Holocyt_c/c1_synthase"/>
</dbReference>
<feature type="compositionally biased region" description="Low complexity" evidence="14">
    <location>
        <begin position="91"/>
        <end position="111"/>
    </location>
</feature>
<feature type="domain" description="RCC1-like" evidence="15">
    <location>
        <begin position="288"/>
        <end position="726"/>
    </location>
</feature>
<dbReference type="PROSITE" id="PS00626">
    <property type="entry name" value="RCC1_2"/>
    <property type="match status" value="1"/>
</dbReference>
<keyword evidence="12" id="KW-0456">Lyase</keyword>
<sequence length="731" mass="77540">MGANASTQASATPASPSPDESKCPVDHKTREIWLQQGGSAGGPPHPHPISAGNATNEDKANPKLQRQLSNDREVSTIPRAYDGPTTPDTRSSIPSPYAASPAASHATPSNAESETGHDEATGNWIYPSERQFFEALIRKSNVPGSTQSAKELATSVASIIPIHNAVNEKAWQEILKWEKNSPSSDPGSSKCGGPRLYAFRGLGTESQFVSPRARLNGLMGYQLPFDRHDWVVERCGGERVEYVIDFYQGKTAAVNPPQGEGSGGIMGATGPGKLSFYLDVPPTTRLNVYVFGEGSAGELGLGPKNATDVVRPRLNTLLDADKVGVVDIAAGGMHAVALTQDGHVMTWGVNDNHALGRETAWDGGVREIADGDDDASEDESEDGELNPYESTPTAIPAESFEKSARIVQVTAGDSASFALTDKGFVYGWGTFVSNEANHGFYWNQSQNQVIEKQKKPMLIPGLENIVQISAGYNFCLALNSAGRVYSWGMSEQNQLGRRLLLGRQLSKAVKQDNLDKLYLCVGLVPGIVPFSARTKIVSVHAGSDHAFAIDHNGNTWAWGLNNFGQTGIKVGAGANGTTVIAPQKVSSLKGRNMKMIQGGTHHSIGIGHSGECLVWGRMDGAQMGLDLSTLPLDDPQIVVSERGKPRILLEATALPISGCSFVAAGSDHNVLITSEGKAYSWGFNAGYQCGQGSVDDDVVVATLIDGSAVRGKRLSWAGAGGQYSMLAGPCG</sequence>
<dbReference type="SUPFAM" id="SSF50985">
    <property type="entry name" value="RCC1/BLIP-II"/>
    <property type="match status" value="1"/>
</dbReference>
<keyword evidence="5" id="KW-0344">Guanine-nucleotide releasing factor</keyword>
<feature type="region of interest" description="Disordered" evidence="14">
    <location>
        <begin position="1"/>
        <end position="122"/>
    </location>
</feature>
<evidence type="ECO:0000256" key="4">
    <source>
        <dbReference type="ARBA" id="ARBA00022617"/>
    </source>
</evidence>
<dbReference type="EC" id="4.4.1.17" evidence="3"/>
<dbReference type="InterPro" id="IPR058923">
    <property type="entry name" value="RCC1-like_dom"/>
</dbReference>
<gene>
    <name evidence="16" type="ORF">BHQ10_000110</name>
</gene>
<keyword evidence="11" id="KW-0472">Membrane</keyword>
<dbReference type="Pfam" id="PF01265">
    <property type="entry name" value="Cyto_heme_lyase"/>
    <property type="match status" value="1"/>
</dbReference>
<dbReference type="GO" id="GO:0046872">
    <property type="term" value="F:metal ion binding"/>
    <property type="evidence" value="ECO:0007669"/>
    <property type="project" value="UniProtKB-KW"/>
</dbReference>
<keyword evidence="6" id="KW-0479">Metal-binding</keyword>
<dbReference type="PROSITE" id="PS00821">
    <property type="entry name" value="CYTO_HEME_LYASE_1"/>
    <property type="match status" value="1"/>
</dbReference>
<dbReference type="PANTHER" id="PTHR45982">
    <property type="entry name" value="REGULATOR OF CHROMOSOME CONDENSATION"/>
    <property type="match status" value="1"/>
</dbReference>
<evidence type="ECO:0000256" key="8">
    <source>
        <dbReference type="ARBA" id="ARBA00022792"/>
    </source>
</evidence>
<accession>A0A364KKL9</accession>
<dbReference type="OrthoDB" id="61110at2759"/>
<keyword evidence="10" id="KW-0496">Mitochondrion</keyword>
<name>A0A364KKL9_TALAM</name>
<dbReference type="GO" id="GO:0004408">
    <property type="term" value="F:holocytochrome-c synthase activity"/>
    <property type="evidence" value="ECO:0007669"/>
    <property type="project" value="UniProtKB-EC"/>
</dbReference>
<feature type="repeat" description="RCC1" evidence="13">
    <location>
        <begin position="553"/>
        <end position="609"/>
    </location>
</feature>
<evidence type="ECO:0000256" key="14">
    <source>
        <dbReference type="SAM" id="MobiDB-lite"/>
    </source>
</evidence>
<evidence type="ECO:0000259" key="15">
    <source>
        <dbReference type="Pfam" id="PF25390"/>
    </source>
</evidence>
<keyword evidence="8" id="KW-0999">Mitochondrion inner membrane</keyword>
<evidence type="ECO:0000256" key="7">
    <source>
        <dbReference type="ARBA" id="ARBA00022737"/>
    </source>
</evidence>
<dbReference type="InterPro" id="IPR000408">
    <property type="entry name" value="Reg_chr_condens"/>
</dbReference>
<dbReference type="STRING" id="1196081.A0A364KKL9"/>
<dbReference type="EMBL" id="MIKG01000001">
    <property type="protein sequence ID" value="RAO64098.1"/>
    <property type="molecule type" value="Genomic_DNA"/>
</dbReference>
<evidence type="ECO:0000256" key="11">
    <source>
        <dbReference type="ARBA" id="ARBA00023136"/>
    </source>
</evidence>
<feature type="repeat" description="RCC1" evidence="13">
    <location>
        <begin position="342"/>
        <end position="422"/>
    </location>
</feature>
<dbReference type="Proteomes" id="UP000249363">
    <property type="component" value="Unassembled WGS sequence"/>
</dbReference>
<evidence type="ECO:0000256" key="2">
    <source>
        <dbReference type="ARBA" id="ARBA00007255"/>
    </source>
</evidence>
<dbReference type="RefSeq" id="XP_040728615.1">
    <property type="nucleotide sequence ID" value="XM_040873099.1"/>
</dbReference>
<dbReference type="PROSITE" id="PS00625">
    <property type="entry name" value="RCC1_1"/>
    <property type="match status" value="1"/>
</dbReference>
<dbReference type="PANTHER" id="PTHR45982:SF1">
    <property type="entry name" value="REGULATOR OF CHROMOSOME CONDENSATION"/>
    <property type="match status" value="1"/>
</dbReference>
<feature type="compositionally biased region" description="Low complexity" evidence="14">
    <location>
        <begin position="1"/>
        <end position="18"/>
    </location>
</feature>
<feature type="repeat" description="RCC1" evidence="13">
    <location>
        <begin position="482"/>
        <end position="552"/>
    </location>
</feature>
<dbReference type="GeneID" id="63789327"/>
<dbReference type="AlphaFoldDB" id="A0A364KKL9"/>
<evidence type="ECO:0000256" key="13">
    <source>
        <dbReference type="PROSITE-ProRule" id="PRU00235"/>
    </source>
</evidence>
<dbReference type="Gene3D" id="2.130.10.30">
    <property type="entry name" value="Regulator of chromosome condensation 1/beta-lactamase-inhibitor protein II"/>
    <property type="match status" value="1"/>
</dbReference>
<evidence type="ECO:0000313" key="16">
    <source>
        <dbReference type="EMBL" id="RAO64098.1"/>
    </source>
</evidence>
<evidence type="ECO:0000256" key="6">
    <source>
        <dbReference type="ARBA" id="ARBA00022723"/>
    </source>
</evidence>
<keyword evidence="7" id="KW-0677">Repeat</keyword>
<keyword evidence="9" id="KW-0408">Iron</keyword>
<dbReference type="PROSITE" id="PS50012">
    <property type="entry name" value="RCC1_3"/>
    <property type="match status" value="6"/>
</dbReference>
<evidence type="ECO:0000313" key="17">
    <source>
        <dbReference type="Proteomes" id="UP000249363"/>
    </source>
</evidence>
<dbReference type="InterPro" id="IPR051553">
    <property type="entry name" value="Ran_GTPase-activating"/>
</dbReference>
<evidence type="ECO:0000256" key="1">
    <source>
        <dbReference type="ARBA" id="ARBA00004273"/>
    </source>
</evidence>
<comment type="caution">
    <text evidence="16">The sequence shown here is derived from an EMBL/GenBank/DDBJ whole genome shotgun (WGS) entry which is preliminary data.</text>
</comment>
<evidence type="ECO:0000256" key="10">
    <source>
        <dbReference type="ARBA" id="ARBA00023128"/>
    </source>
</evidence>
<feature type="repeat" description="RCC1" evidence="13">
    <location>
        <begin position="423"/>
        <end position="481"/>
    </location>
</feature>
<dbReference type="PROSITE" id="PS00822">
    <property type="entry name" value="CYTO_HEME_LYASE_2"/>
    <property type="match status" value="1"/>
</dbReference>
<keyword evidence="17" id="KW-1185">Reference proteome</keyword>
<proteinExistence type="inferred from homology"/>
<reference evidence="16 17" key="1">
    <citation type="journal article" date="2017" name="Biotechnol. Biofuels">
        <title>Differential beta-glucosidase expression as a function of carbon source availability in Talaromyces amestolkiae: a genomic and proteomic approach.</title>
        <authorList>
            <person name="de Eugenio L.I."/>
            <person name="Mendez-Liter J.A."/>
            <person name="Nieto-Dominguez M."/>
            <person name="Alonso L."/>
            <person name="Gil-Munoz J."/>
            <person name="Barriuso J."/>
            <person name="Prieto A."/>
            <person name="Martinez M.J."/>
        </authorList>
    </citation>
    <scope>NUCLEOTIDE SEQUENCE [LARGE SCALE GENOMIC DNA]</scope>
    <source>
        <strain evidence="16 17">CIB</strain>
    </source>
</reference>
<dbReference type="Pfam" id="PF25390">
    <property type="entry name" value="WD40_RLD"/>
    <property type="match status" value="1"/>
</dbReference>
<feature type="repeat" description="RCC1" evidence="13">
    <location>
        <begin position="286"/>
        <end position="341"/>
    </location>
</feature>
<comment type="similarity">
    <text evidence="2">Belongs to the cytochrome c-type heme lyase family.</text>
</comment>
<dbReference type="GO" id="GO:0005743">
    <property type="term" value="C:mitochondrial inner membrane"/>
    <property type="evidence" value="ECO:0007669"/>
    <property type="project" value="UniProtKB-SubCell"/>
</dbReference>
<feature type="compositionally biased region" description="Basic and acidic residues" evidence="14">
    <location>
        <begin position="19"/>
        <end position="31"/>
    </location>
</feature>
<keyword evidence="4" id="KW-0349">Heme</keyword>
<evidence type="ECO:0000256" key="5">
    <source>
        <dbReference type="ARBA" id="ARBA00022658"/>
    </source>
</evidence>
<evidence type="ECO:0000256" key="9">
    <source>
        <dbReference type="ARBA" id="ARBA00023004"/>
    </source>
</evidence>
<organism evidence="16 17">
    <name type="scientific">Talaromyces amestolkiae</name>
    <dbReference type="NCBI Taxonomy" id="1196081"/>
    <lineage>
        <taxon>Eukaryota</taxon>
        <taxon>Fungi</taxon>
        <taxon>Dikarya</taxon>
        <taxon>Ascomycota</taxon>
        <taxon>Pezizomycotina</taxon>
        <taxon>Eurotiomycetes</taxon>
        <taxon>Eurotiomycetidae</taxon>
        <taxon>Eurotiales</taxon>
        <taxon>Trichocomaceae</taxon>
        <taxon>Talaromyces</taxon>
        <taxon>Talaromyces sect. Talaromyces</taxon>
    </lineage>
</organism>
<evidence type="ECO:0000256" key="3">
    <source>
        <dbReference type="ARBA" id="ARBA00012218"/>
    </source>
</evidence>
<comment type="subcellular location">
    <subcellularLocation>
        <location evidence="1">Mitochondrion inner membrane</location>
    </subcellularLocation>
</comment>
<feature type="compositionally biased region" description="Acidic residues" evidence="14">
    <location>
        <begin position="370"/>
        <end position="384"/>
    </location>
</feature>
<feature type="repeat" description="RCC1" evidence="13">
    <location>
        <begin position="610"/>
        <end position="675"/>
    </location>
</feature>
<dbReference type="InterPro" id="IPR009091">
    <property type="entry name" value="RCC1/BLIP-II"/>
</dbReference>
<dbReference type="PRINTS" id="PR00633">
    <property type="entry name" value="RCCNDNSATION"/>
</dbReference>
<protein>
    <recommendedName>
        <fullName evidence="3">holocytochrome-c synthase</fullName>
        <ecNumber evidence="3">4.4.1.17</ecNumber>
    </recommendedName>
</protein>
<feature type="region of interest" description="Disordered" evidence="14">
    <location>
        <begin position="366"/>
        <end position="392"/>
    </location>
</feature>
<evidence type="ECO:0000256" key="12">
    <source>
        <dbReference type="ARBA" id="ARBA00023239"/>
    </source>
</evidence>